<dbReference type="SUPFAM" id="SSF47336">
    <property type="entry name" value="ACP-like"/>
    <property type="match status" value="1"/>
</dbReference>
<evidence type="ECO:0000313" key="5">
    <source>
        <dbReference type="Proteomes" id="UP000223891"/>
    </source>
</evidence>
<keyword evidence="2" id="KW-0597">Phosphoprotein</keyword>
<dbReference type="InterPro" id="IPR003231">
    <property type="entry name" value="ACP"/>
</dbReference>
<name>A0A1L2CUN7_9CAUD</name>
<sequence>MSNLQNVKRDISAAYFSTNNTAERYDILHEILDHIDELRKTTLQQIASGSFELVQKDDALSKIHQILSISSSMHMDSVKAVVHADSKVSHVFTELNLDSLDYVEFIMEVEEQFDVEISDYDAEQFDTINDIIRIVTSK</sequence>
<keyword evidence="1" id="KW-0596">Phosphopantetheine</keyword>
<accession>A0A1L2CUN7</accession>
<evidence type="ECO:0000259" key="3">
    <source>
        <dbReference type="PROSITE" id="PS50075"/>
    </source>
</evidence>
<gene>
    <name evidence="4" type="ORF">CBB_163</name>
</gene>
<dbReference type="Gene3D" id="1.10.1200.10">
    <property type="entry name" value="ACP-like"/>
    <property type="match status" value="1"/>
</dbReference>
<dbReference type="Proteomes" id="UP000223891">
    <property type="component" value="Segment"/>
</dbReference>
<dbReference type="InterPro" id="IPR036736">
    <property type="entry name" value="ACP-like_sf"/>
</dbReference>
<dbReference type="GO" id="GO:0000036">
    <property type="term" value="F:acyl carrier activity"/>
    <property type="evidence" value="ECO:0007669"/>
    <property type="project" value="TreeGrafter"/>
</dbReference>
<reference evidence="5" key="1">
    <citation type="submission" date="2016-01" db="EMBL/GenBank/DDBJ databases">
        <title>Isolation and Characterization of Enterobacteria phage CBB.</title>
        <authorList>
            <person name="Buttimer C.T.H."/>
            <person name="Hendrix H."/>
            <person name="Alexandre H."/>
            <person name="O'Mahony J."/>
            <person name="Lavigne R."/>
            <person name="Coffey A."/>
        </authorList>
    </citation>
    <scope>NUCLEOTIDE SEQUENCE [LARGE SCALE GENOMIC DNA]</scope>
</reference>
<evidence type="ECO:0000313" key="4">
    <source>
        <dbReference type="EMBL" id="AMM43728.1"/>
    </source>
</evidence>
<dbReference type="PROSITE" id="PS50075">
    <property type="entry name" value="CARRIER"/>
    <property type="match status" value="1"/>
</dbReference>
<evidence type="ECO:0000256" key="2">
    <source>
        <dbReference type="ARBA" id="ARBA00022553"/>
    </source>
</evidence>
<dbReference type="GO" id="GO:0000035">
    <property type="term" value="F:acyl binding"/>
    <property type="evidence" value="ECO:0007669"/>
    <property type="project" value="TreeGrafter"/>
</dbReference>
<dbReference type="PANTHER" id="PTHR20863:SF76">
    <property type="entry name" value="CARRIER DOMAIN-CONTAINING PROTEIN"/>
    <property type="match status" value="1"/>
</dbReference>
<organism evidence="4 5">
    <name type="scientific">Pectobacterium phage vB_PcaM_CBB</name>
    <dbReference type="NCBI Taxonomy" id="2772511"/>
    <lineage>
        <taxon>Viruses</taxon>
        <taxon>Duplodnaviria</taxon>
        <taxon>Heunggongvirae</taxon>
        <taxon>Uroviricota</taxon>
        <taxon>Caudoviricetes</taxon>
        <taxon>Mimasvirus</taxon>
        <taxon>Mimasvirus CBB</taxon>
    </lineage>
</organism>
<dbReference type="EMBL" id="KU574722">
    <property type="protein sequence ID" value="AMM43728.1"/>
    <property type="molecule type" value="Genomic_DNA"/>
</dbReference>
<dbReference type="InterPro" id="IPR009081">
    <property type="entry name" value="PP-bd_ACP"/>
</dbReference>
<proteinExistence type="predicted"/>
<dbReference type="Pfam" id="PF00550">
    <property type="entry name" value="PP-binding"/>
    <property type="match status" value="1"/>
</dbReference>
<evidence type="ECO:0000256" key="1">
    <source>
        <dbReference type="ARBA" id="ARBA00022450"/>
    </source>
</evidence>
<dbReference type="PANTHER" id="PTHR20863">
    <property type="entry name" value="ACYL CARRIER PROTEIN"/>
    <property type="match status" value="1"/>
</dbReference>
<feature type="domain" description="Carrier" evidence="3">
    <location>
        <begin position="57"/>
        <end position="138"/>
    </location>
</feature>
<keyword evidence="5" id="KW-1185">Reference proteome</keyword>
<protein>
    <submittedName>
        <fullName evidence="4">Acyl carrier protein</fullName>
    </submittedName>
</protein>